<name>Q3Z7P9_DEHM1</name>
<accession>Q3Z7P9</accession>
<reference evidence="2 3" key="1">
    <citation type="journal article" date="2005" name="Science">
        <title>Genome sequence of the PCE-dechlorinating bacterium Dehalococcoides ethenogenes.</title>
        <authorList>
            <person name="Seshadri R."/>
            <person name="Adrian L."/>
            <person name="Fouts D.E."/>
            <person name="Eisen J.A."/>
            <person name="Phillippy A.M."/>
            <person name="Methe B.A."/>
            <person name="Ward N.L."/>
            <person name="Nelson W.C."/>
            <person name="Deboy R.T."/>
            <person name="Khouri H.M."/>
            <person name="Kolonay J.F."/>
            <person name="Dodson R.J."/>
            <person name="Daugherty S.C."/>
            <person name="Brinkac L.M."/>
            <person name="Sullivan S.A."/>
            <person name="Madupu R."/>
            <person name="Nelson K.E."/>
            <person name="Kang K.H."/>
            <person name="Impraim M."/>
            <person name="Tran K."/>
            <person name="Robinson J.M."/>
            <person name="Forberger H.A."/>
            <person name="Fraser C.M."/>
            <person name="Zinder S.H."/>
            <person name="Heidelberg J.F."/>
        </authorList>
    </citation>
    <scope>NUCLEOTIDE SEQUENCE [LARGE SCALE GENOMIC DNA]</scope>
    <source>
        <strain evidence="3">ATCC BAA-2266 / KCTC 15142 / 195</strain>
    </source>
</reference>
<organism evidence="2 3">
    <name type="scientific">Dehalococcoides mccartyi (strain ATCC BAA-2266 / KCTC 15142 / 195)</name>
    <name type="common">Dehalococcoides ethenogenes (strain 195)</name>
    <dbReference type="NCBI Taxonomy" id="243164"/>
    <lineage>
        <taxon>Bacteria</taxon>
        <taxon>Bacillati</taxon>
        <taxon>Chloroflexota</taxon>
        <taxon>Dehalococcoidia</taxon>
        <taxon>Dehalococcoidales</taxon>
        <taxon>Dehalococcoidaceae</taxon>
        <taxon>Dehalococcoides</taxon>
    </lineage>
</organism>
<feature type="region of interest" description="Disordered" evidence="1">
    <location>
        <begin position="25"/>
        <end position="47"/>
    </location>
</feature>
<dbReference type="AlphaFoldDB" id="Q3Z7P9"/>
<evidence type="ECO:0000313" key="3">
    <source>
        <dbReference type="Proteomes" id="UP000008289"/>
    </source>
</evidence>
<dbReference type="KEGG" id="det:DET1034"/>
<sequence>MNLLPLSGQRVFYYPCPDKPDTAKEALDGLGLTGNREVNTKPRQNGY</sequence>
<dbReference type="STRING" id="243164.DET1034"/>
<evidence type="ECO:0000256" key="1">
    <source>
        <dbReference type="SAM" id="MobiDB-lite"/>
    </source>
</evidence>
<proteinExistence type="predicted"/>
<dbReference type="EMBL" id="CP000027">
    <property type="protein sequence ID" value="AAW39718.1"/>
    <property type="molecule type" value="Genomic_DNA"/>
</dbReference>
<keyword evidence="3" id="KW-1185">Reference proteome</keyword>
<dbReference type="InParanoid" id="Q3Z7P9"/>
<dbReference type="Proteomes" id="UP000008289">
    <property type="component" value="Chromosome"/>
</dbReference>
<evidence type="ECO:0000313" key="2">
    <source>
        <dbReference type="EMBL" id="AAW39718.1"/>
    </source>
</evidence>
<dbReference type="HOGENOM" id="CLU_3167142_0_0_0"/>
<gene>
    <name evidence="2" type="ordered locus">DET1034</name>
</gene>
<protein>
    <submittedName>
        <fullName evidence="2">Uncharacterized protein</fullName>
    </submittedName>
</protein>